<dbReference type="SUPFAM" id="SSF54427">
    <property type="entry name" value="NTF2-like"/>
    <property type="match status" value="1"/>
</dbReference>
<evidence type="ECO:0000313" key="2">
    <source>
        <dbReference type="EMBL" id="QQD16651.1"/>
    </source>
</evidence>
<dbReference type="InterPro" id="IPR037401">
    <property type="entry name" value="SnoaL-like"/>
</dbReference>
<dbReference type="AlphaFoldDB" id="A0A7T4QXR3"/>
<organism evidence="2 3">
    <name type="scientific">Spongiibacter nanhainus</name>
    <dbReference type="NCBI Taxonomy" id="2794344"/>
    <lineage>
        <taxon>Bacteria</taxon>
        <taxon>Pseudomonadati</taxon>
        <taxon>Pseudomonadota</taxon>
        <taxon>Gammaproteobacteria</taxon>
        <taxon>Cellvibrionales</taxon>
        <taxon>Spongiibacteraceae</taxon>
        <taxon>Spongiibacter</taxon>
    </lineage>
</organism>
<name>A0A7T4QXR3_9GAMM</name>
<proteinExistence type="predicted"/>
<dbReference type="EMBL" id="CP066167">
    <property type="protein sequence ID" value="QQD16651.1"/>
    <property type="molecule type" value="Genomic_DNA"/>
</dbReference>
<dbReference type="KEGG" id="snan:I6N98_09560"/>
<dbReference type="Gene3D" id="3.10.450.50">
    <property type="match status" value="1"/>
</dbReference>
<dbReference type="Pfam" id="PF13577">
    <property type="entry name" value="SnoaL_4"/>
    <property type="match status" value="1"/>
</dbReference>
<evidence type="ECO:0000313" key="3">
    <source>
        <dbReference type="Proteomes" id="UP000596063"/>
    </source>
</evidence>
<dbReference type="InterPro" id="IPR032710">
    <property type="entry name" value="NTF2-like_dom_sf"/>
</dbReference>
<evidence type="ECO:0000259" key="1">
    <source>
        <dbReference type="Pfam" id="PF13577"/>
    </source>
</evidence>
<reference evidence="2 3" key="1">
    <citation type="submission" date="2020-12" db="EMBL/GenBank/DDBJ databases">
        <authorList>
            <person name="Shan Y."/>
        </authorList>
    </citation>
    <scope>NUCLEOTIDE SEQUENCE [LARGE SCALE GENOMIC DNA]</scope>
    <source>
        <strain evidence="3">csc3.9</strain>
    </source>
</reference>
<accession>A0A7T4QXR3</accession>
<feature type="domain" description="SnoaL-like" evidence="1">
    <location>
        <begin position="6"/>
        <end position="132"/>
    </location>
</feature>
<sequence>MAISVQELSDRAEIQDLLFHYADIIDRCAAEELRPLFTEDAQIDYSAFGGSVGDVDTTIAFLKEAMPAFSNTQHLNGNIQIKVQGDSAEGRVMCFNPMEMQIDDKPHVFMLGLWYVDSYRRVDGDWRIASRREIKSWVFNTPEFMAL</sequence>
<protein>
    <submittedName>
        <fullName evidence="2">Nuclear transport factor 2 family protein</fullName>
    </submittedName>
</protein>
<dbReference type="Proteomes" id="UP000596063">
    <property type="component" value="Chromosome"/>
</dbReference>
<keyword evidence="3" id="KW-1185">Reference proteome</keyword>
<dbReference type="RefSeq" id="WP_198568171.1">
    <property type="nucleotide sequence ID" value="NZ_CP066167.1"/>
</dbReference>
<gene>
    <name evidence="2" type="ORF">I6N98_09560</name>
</gene>
<dbReference type="CDD" id="cd00531">
    <property type="entry name" value="NTF2_like"/>
    <property type="match status" value="1"/>
</dbReference>